<dbReference type="InterPro" id="IPR058163">
    <property type="entry name" value="LysR-type_TF_proteobact-type"/>
</dbReference>
<dbReference type="Proteomes" id="UP000315889">
    <property type="component" value="Unassembled WGS sequence"/>
</dbReference>
<dbReference type="InterPro" id="IPR000847">
    <property type="entry name" value="LysR_HTH_N"/>
</dbReference>
<dbReference type="PROSITE" id="PS50931">
    <property type="entry name" value="HTH_LYSR"/>
    <property type="match status" value="1"/>
</dbReference>
<dbReference type="Gene3D" id="1.10.10.10">
    <property type="entry name" value="Winged helix-like DNA-binding domain superfamily/Winged helix DNA-binding domain"/>
    <property type="match status" value="1"/>
</dbReference>
<dbReference type="InterPro" id="IPR005119">
    <property type="entry name" value="LysR_subst-bd"/>
</dbReference>
<name>A0A520MFJ0_9GAMM</name>
<dbReference type="PANTHER" id="PTHR30537:SF5">
    <property type="entry name" value="HTH-TYPE TRANSCRIPTIONAL ACTIVATOR TTDR-RELATED"/>
    <property type="match status" value="1"/>
</dbReference>
<dbReference type="PANTHER" id="PTHR30537">
    <property type="entry name" value="HTH-TYPE TRANSCRIPTIONAL REGULATOR"/>
    <property type="match status" value="1"/>
</dbReference>
<accession>A0A520MFJ0</accession>
<sequence>MNELECIRAFVKVVEVGSFAETARQTNTAKSVITKRVNQLEDHLELQLLRRSTRKLTITEGGTDFYERAVRVLSELDHAKTSVSGVEWGLTGTFRVSCISSFIHSYIAHDLCEFQNEHPELTVELEQHDRFCDPVQEGFDVCLQTGQNTSGILEASKIFPVRRLIAATPEYIEQYGMPLVPQDLPQHKFCHNTFIEPDCCINLSHPKGIKPIPIQPIIQTNTIWMLRAAIMSNQYMAVMPAFFIEQEIIDGKLVAVLPEVQLKSIMISAFYRRSSFVPMKVRIFIDFLRRKYGEKPPWENRLLTARPELSIALGPDRK</sequence>
<feature type="domain" description="HTH lysR-type" evidence="5">
    <location>
        <begin position="1"/>
        <end position="59"/>
    </location>
</feature>
<proteinExistence type="inferred from homology"/>
<dbReference type="GO" id="GO:0043565">
    <property type="term" value="F:sequence-specific DNA binding"/>
    <property type="evidence" value="ECO:0007669"/>
    <property type="project" value="TreeGrafter"/>
</dbReference>
<evidence type="ECO:0000313" key="7">
    <source>
        <dbReference type="Proteomes" id="UP000315889"/>
    </source>
</evidence>
<keyword evidence="2" id="KW-0805">Transcription regulation</keyword>
<dbReference type="EMBL" id="SHBP01000007">
    <property type="protein sequence ID" value="RZO19970.1"/>
    <property type="molecule type" value="Genomic_DNA"/>
</dbReference>
<evidence type="ECO:0000313" key="6">
    <source>
        <dbReference type="EMBL" id="RZO19970.1"/>
    </source>
</evidence>
<dbReference type="Gene3D" id="3.40.190.290">
    <property type="match status" value="1"/>
</dbReference>
<dbReference type="InterPro" id="IPR036388">
    <property type="entry name" value="WH-like_DNA-bd_sf"/>
</dbReference>
<evidence type="ECO:0000259" key="5">
    <source>
        <dbReference type="PROSITE" id="PS50931"/>
    </source>
</evidence>
<comment type="similarity">
    <text evidence="1">Belongs to the LysR transcriptional regulatory family.</text>
</comment>
<protein>
    <submittedName>
        <fullName evidence="6">LysR family transcriptional regulator</fullName>
    </submittedName>
</protein>
<dbReference type="GO" id="GO:0003700">
    <property type="term" value="F:DNA-binding transcription factor activity"/>
    <property type="evidence" value="ECO:0007669"/>
    <property type="project" value="InterPro"/>
</dbReference>
<dbReference type="SUPFAM" id="SSF53850">
    <property type="entry name" value="Periplasmic binding protein-like II"/>
    <property type="match status" value="1"/>
</dbReference>
<evidence type="ECO:0000256" key="1">
    <source>
        <dbReference type="ARBA" id="ARBA00009437"/>
    </source>
</evidence>
<comment type="caution">
    <text evidence="6">The sequence shown here is derived from an EMBL/GenBank/DDBJ whole genome shotgun (WGS) entry which is preliminary data.</text>
</comment>
<dbReference type="Pfam" id="PF03466">
    <property type="entry name" value="LysR_substrate"/>
    <property type="match status" value="1"/>
</dbReference>
<dbReference type="FunFam" id="1.10.10.10:FF:000001">
    <property type="entry name" value="LysR family transcriptional regulator"/>
    <property type="match status" value="1"/>
</dbReference>
<keyword evidence="3" id="KW-0238">DNA-binding</keyword>
<dbReference type="AlphaFoldDB" id="A0A520MFJ0"/>
<dbReference type="GO" id="GO:0006351">
    <property type="term" value="P:DNA-templated transcription"/>
    <property type="evidence" value="ECO:0007669"/>
    <property type="project" value="TreeGrafter"/>
</dbReference>
<gene>
    <name evidence="6" type="ORF">EVB03_06355</name>
</gene>
<organism evidence="6 7">
    <name type="scientific">SAR92 clade bacterium</name>
    <dbReference type="NCBI Taxonomy" id="2315479"/>
    <lineage>
        <taxon>Bacteria</taxon>
        <taxon>Pseudomonadati</taxon>
        <taxon>Pseudomonadota</taxon>
        <taxon>Gammaproteobacteria</taxon>
        <taxon>Cellvibrionales</taxon>
        <taxon>Porticoccaceae</taxon>
        <taxon>SAR92 clade</taxon>
    </lineage>
</organism>
<dbReference type="CDD" id="cd08422">
    <property type="entry name" value="PBP2_CrgA_like"/>
    <property type="match status" value="1"/>
</dbReference>
<evidence type="ECO:0000256" key="3">
    <source>
        <dbReference type="ARBA" id="ARBA00023125"/>
    </source>
</evidence>
<evidence type="ECO:0000256" key="4">
    <source>
        <dbReference type="ARBA" id="ARBA00023163"/>
    </source>
</evidence>
<dbReference type="Pfam" id="PF00126">
    <property type="entry name" value="HTH_1"/>
    <property type="match status" value="1"/>
</dbReference>
<dbReference type="SUPFAM" id="SSF46785">
    <property type="entry name" value="Winged helix' DNA-binding domain"/>
    <property type="match status" value="1"/>
</dbReference>
<evidence type="ECO:0000256" key="2">
    <source>
        <dbReference type="ARBA" id="ARBA00023015"/>
    </source>
</evidence>
<dbReference type="InterPro" id="IPR036390">
    <property type="entry name" value="WH_DNA-bd_sf"/>
</dbReference>
<reference evidence="6 7" key="1">
    <citation type="submission" date="2019-02" db="EMBL/GenBank/DDBJ databases">
        <title>Prokaryotic population dynamics and viral predation in marine succession experiment using metagenomics: the confinement effect.</title>
        <authorList>
            <person name="Haro-Moreno J.M."/>
            <person name="Rodriguez-Valera F."/>
            <person name="Lopez-Perez M."/>
        </authorList>
    </citation>
    <scope>NUCLEOTIDE SEQUENCE [LARGE SCALE GENOMIC DNA]</scope>
    <source>
        <strain evidence="6">MED-G170</strain>
    </source>
</reference>
<keyword evidence="4" id="KW-0804">Transcription</keyword>